<dbReference type="Gene3D" id="3.40.228.10">
    <property type="entry name" value="Dimethylsulfoxide Reductase, domain 2"/>
    <property type="match status" value="1"/>
</dbReference>
<dbReference type="InterPro" id="IPR009010">
    <property type="entry name" value="Asp_de-COase-like_dom_sf"/>
</dbReference>
<dbReference type="Pfam" id="PF01568">
    <property type="entry name" value="Molydop_binding"/>
    <property type="match status" value="1"/>
</dbReference>
<dbReference type="EMBL" id="AFZX01000032">
    <property type="protein sequence ID" value="EHL07829.1"/>
    <property type="molecule type" value="Genomic_DNA"/>
</dbReference>
<sequence>MMYLSILPGIRNNHKFAPFSLYNAAKSTDTQLRKKAKRNKGISSSLAGTTKEKISTNGNSYQRLDKSIKQKREDAYMEISRRNFIKASGGLAAFGMIGTGSLNRWIRPAAAEGAEEEKIAYTFHPPNCGGRCSMKCTVRKGKLVKIEPNEWPDGHHKKVCLRGLSEVERVYSPDRLKTPLKRVGERGEGKFVAISWDEALTTIADKLTEIKGKYGGKSILWSNSSGVQYPMSTLAALIGAQEHGALDFGIDMSQAGGQSIVMGPFNITNTNEITDWVNSNLVLLVGNNLLETSLTDAAFFFDAKEKGTKMVCIDPVFSTTAAKCDQWIPLRPGTDSALYLGMIHLVLNNQWYDQEYVRSYTSAPFLIREDNQRILRDEGNNYLVWDKNSDSPRPVDAPGILPELEGEFTVNGVKVKTVLTAFTEHIRQYTPAWAAKVTEIPEEVITDLTREYALGGPASIQWGLGGPDKWYHSDTTGRLATILAGLTGNIGRVGGGVGQGTQHVTCWSWVTAMGSWDLPPEFAPAPAEVPFSDIPTASTSIKAFFFQGNMLHQMIPDYNTSLKWADSLEFIAVVDNQHCDSVNYADIVLPACSSFESEYDIAYLINERNHILLQQKVIEPLFESKSDFQIEKELAQKLGLDQYLPETPEDYVRALLNSPDPALQGITVEALKANQCIMRLNVPDQPYVAYLDRVFGTESTKLEFYNELFLEDHCAFPVWEEPNEASPANPLYQKYPLMLGSPHARFRAHSTFSNARWLLQINNEPLVRINPIDAQARGIQNKEFVEVFNDRGSFQCRCQIVNDMRPGMVQLSEGWWSRYFQKGDLQEVTNPNKNPRGKKLLYGPIVAFLDTLVEVKKVEG</sequence>
<name>G9XJU3_DESHA</name>
<dbReference type="Pfam" id="PF00384">
    <property type="entry name" value="Molybdopterin"/>
    <property type="match status" value="1"/>
</dbReference>
<dbReference type="InterPro" id="IPR006963">
    <property type="entry name" value="Mopterin_OxRdtase_4Fe-4S_dom"/>
</dbReference>
<dbReference type="InterPro" id="IPR019546">
    <property type="entry name" value="TAT_signal_bac_arc"/>
</dbReference>
<dbReference type="SUPFAM" id="SSF53706">
    <property type="entry name" value="Formate dehydrogenase/DMSO reductase, domains 1-3"/>
    <property type="match status" value="1"/>
</dbReference>
<accession>G9XJU3</accession>
<gene>
    <name evidence="7" type="ORF">HMPREF0322_01224</name>
</gene>
<dbReference type="InterPro" id="IPR041945">
    <property type="entry name" value="DmsA_C"/>
</dbReference>
<dbReference type="PROSITE" id="PS51669">
    <property type="entry name" value="4FE4S_MOW_BIS_MGD"/>
    <property type="match status" value="1"/>
</dbReference>
<dbReference type="Gene3D" id="2.40.40.20">
    <property type="match status" value="1"/>
</dbReference>
<evidence type="ECO:0000256" key="5">
    <source>
        <dbReference type="SAM" id="MobiDB-lite"/>
    </source>
</evidence>
<dbReference type="InterPro" id="IPR006657">
    <property type="entry name" value="MoPterin_dinucl-bd_dom"/>
</dbReference>
<dbReference type="SUPFAM" id="SSF50692">
    <property type="entry name" value="ADC-like"/>
    <property type="match status" value="1"/>
</dbReference>
<dbReference type="PANTHER" id="PTHR43742:SF6">
    <property type="entry name" value="OXIDOREDUCTASE YYAE-RELATED"/>
    <property type="match status" value="1"/>
</dbReference>
<protein>
    <submittedName>
        <fullName evidence="7">Tat pathway signal sequence domain protein</fullName>
    </submittedName>
</protein>
<organism evidence="7 8">
    <name type="scientific">Desulfitobacterium hafniense DP7</name>
    <dbReference type="NCBI Taxonomy" id="537010"/>
    <lineage>
        <taxon>Bacteria</taxon>
        <taxon>Bacillati</taxon>
        <taxon>Bacillota</taxon>
        <taxon>Clostridia</taxon>
        <taxon>Eubacteriales</taxon>
        <taxon>Desulfitobacteriaceae</taxon>
        <taxon>Desulfitobacterium</taxon>
    </lineage>
</organism>
<comment type="similarity">
    <text evidence="1">Belongs to the prokaryotic molybdopterin-containing oxidoreductase family.</text>
</comment>
<keyword evidence="2" id="KW-0479">Metal-binding</keyword>
<proteinExistence type="inferred from homology"/>
<dbReference type="InterPro" id="IPR050612">
    <property type="entry name" value="Prok_Mopterin_Oxidored"/>
</dbReference>
<feature type="region of interest" description="Disordered" evidence="5">
    <location>
        <begin position="32"/>
        <end position="53"/>
    </location>
</feature>
<keyword evidence="4" id="KW-0411">Iron-sulfur</keyword>
<evidence type="ECO:0000313" key="7">
    <source>
        <dbReference type="EMBL" id="EHL07829.1"/>
    </source>
</evidence>
<dbReference type="InterPro" id="IPR006656">
    <property type="entry name" value="Mopterin_OxRdtase"/>
</dbReference>
<dbReference type="HOGENOM" id="CLU_000422_13_3_9"/>
<dbReference type="Pfam" id="PF04879">
    <property type="entry name" value="Molybdop_Fe4S4"/>
    <property type="match status" value="1"/>
</dbReference>
<evidence type="ECO:0000256" key="3">
    <source>
        <dbReference type="ARBA" id="ARBA00023004"/>
    </source>
</evidence>
<dbReference type="PANTHER" id="PTHR43742">
    <property type="entry name" value="TRIMETHYLAMINE-N-OXIDE REDUCTASE"/>
    <property type="match status" value="1"/>
</dbReference>
<dbReference type="GO" id="GO:0046872">
    <property type="term" value="F:metal ion binding"/>
    <property type="evidence" value="ECO:0007669"/>
    <property type="project" value="UniProtKB-KW"/>
</dbReference>
<evidence type="ECO:0000256" key="1">
    <source>
        <dbReference type="ARBA" id="ARBA00010312"/>
    </source>
</evidence>
<evidence type="ECO:0000259" key="6">
    <source>
        <dbReference type="PROSITE" id="PS51669"/>
    </source>
</evidence>
<evidence type="ECO:0000313" key="8">
    <source>
        <dbReference type="Proteomes" id="UP000004416"/>
    </source>
</evidence>
<feature type="domain" description="4Fe-4S Mo/W bis-MGD-type" evidence="6">
    <location>
        <begin position="117"/>
        <end position="174"/>
    </location>
</feature>
<evidence type="ECO:0000256" key="2">
    <source>
        <dbReference type="ARBA" id="ARBA00022723"/>
    </source>
</evidence>
<dbReference type="NCBIfam" id="TIGR01409">
    <property type="entry name" value="TAT_signal_seq"/>
    <property type="match status" value="1"/>
</dbReference>
<dbReference type="PATRIC" id="fig|537010.4.peg.1130"/>
<dbReference type="AlphaFoldDB" id="G9XJU3"/>
<dbReference type="GO" id="GO:0016491">
    <property type="term" value="F:oxidoreductase activity"/>
    <property type="evidence" value="ECO:0007669"/>
    <property type="project" value="InterPro"/>
</dbReference>
<dbReference type="CDD" id="cd02785">
    <property type="entry name" value="MopB_CT_4"/>
    <property type="match status" value="1"/>
</dbReference>
<keyword evidence="3" id="KW-0408">Iron</keyword>
<evidence type="ECO:0000256" key="4">
    <source>
        <dbReference type="ARBA" id="ARBA00023014"/>
    </source>
</evidence>
<dbReference type="GO" id="GO:0043546">
    <property type="term" value="F:molybdopterin cofactor binding"/>
    <property type="evidence" value="ECO:0007669"/>
    <property type="project" value="InterPro"/>
</dbReference>
<dbReference type="GO" id="GO:0051536">
    <property type="term" value="F:iron-sulfur cluster binding"/>
    <property type="evidence" value="ECO:0007669"/>
    <property type="project" value="UniProtKB-KW"/>
</dbReference>
<dbReference type="CDD" id="cd02765">
    <property type="entry name" value="MopB_4"/>
    <property type="match status" value="1"/>
</dbReference>
<dbReference type="SMART" id="SM00926">
    <property type="entry name" value="Molybdop_Fe4S4"/>
    <property type="match status" value="1"/>
</dbReference>
<comment type="caution">
    <text evidence="7">The sequence shown here is derived from an EMBL/GenBank/DDBJ whole genome shotgun (WGS) entry which is preliminary data.</text>
</comment>
<dbReference type="Proteomes" id="UP000004416">
    <property type="component" value="Unassembled WGS sequence"/>
</dbReference>
<dbReference type="Gene3D" id="3.40.50.740">
    <property type="match status" value="1"/>
</dbReference>
<dbReference type="Gene3D" id="3.40.50.12440">
    <property type="match status" value="2"/>
</dbReference>
<reference evidence="7 8" key="1">
    <citation type="submission" date="2011-08" db="EMBL/GenBank/DDBJ databases">
        <authorList>
            <person name="Weinstock G."/>
            <person name="Sodergren E."/>
            <person name="Clifton S."/>
            <person name="Fulton L."/>
            <person name="Fulton B."/>
            <person name="Courtney L."/>
            <person name="Fronick C."/>
            <person name="Harrison M."/>
            <person name="Strong C."/>
            <person name="Farmer C."/>
            <person name="Delahaunty K."/>
            <person name="Markovic C."/>
            <person name="Hall O."/>
            <person name="Minx P."/>
            <person name="Tomlinson C."/>
            <person name="Mitreva M."/>
            <person name="Hou S."/>
            <person name="Chen J."/>
            <person name="Wollam A."/>
            <person name="Pepin K.H."/>
            <person name="Johnson M."/>
            <person name="Bhonagiri V."/>
            <person name="Zhang X."/>
            <person name="Suruliraj S."/>
            <person name="Warren W."/>
            <person name="Chinwalla A."/>
            <person name="Mardis E.R."/>
            <person name="Wilson R.K."/>
        </authorList>
    </citation>
    <scope>NUCLEOTIDE SEQUENCE [LARGE SCALE GENOMIC DNA]</scope>
    <source>
        <strain evidence="7 8">DP7</strain>
    </source>
</reference>